<name>A0A3G9J0R2_9ACTN</name>
<dbReference type="PROSITE" id="PS50911">
    <property type="entry name" value="CHAP"/>
    <property type="match status" value="1"/>
</dbReference>
<feature type="domain" description="Peptidase C51" evidence="1">
    <location>
        <begin position="11"/>
        <end position="137"/>
    </location>
</feature>
<organism evidence="2 3">
    <name type="scientific">Nocardioides baekrokdamisoli</name>
    <dbReference type="NCBI Taxonomy" id="1804624"/>
    <lineage>
        <taxon>Bacteria</taxon>
        <taxon>Bacillati</taxon>
        <taxon>Actinomycetota</taxon>
        <taxon>Actinomycetes</taxon>
        <taxon>Propionibacteriales</taxon>
        <taxon>Nocardioidaceae</taxon>
        <taxon>Nocardioides</taxon>
    </lineage>
</organism>
<keyword evidence="3" id="KW-1185">Reference proteome</keyword>
<evidence type="ECO:0000313" key="2">
    <source>
        <dbReference type="EMBL" id="BBH16549.1"/>
    </source>
</evidence>
<reference evidence="2 3" key="1">
    <citation type="submission" date="2018-11" db="EMBL/GenBank/DDBJ databases">
        <title>Complete genome sequence of Nocardioides baekrokdamisoli strain KCTC 39748.</title>
        <authorList>
            <person name="Kang S.W."/>
            <person name="Lee K.C."/>
            <person name="Kim K.K."/>
            <person name="Kim J.S."/>
            <person name="Kim D.S."/>
            <person name="Ko S.H."/>
            <person name="Yang S.H."/>
            <person name="Shin Y.K."/>
            <person name="Lee J.S."/>
        </authorList>
    </citation>
    <scope>NUCLEOTIDE SEQUENCE [LARGE SCALE GENOMIC DNA]</scope>
    <source>
        <strain evidence="2 3">KCTC 39748</strain>
    </source>
</reference>
<proteinExistence type="predicted"/>
<dbReference type="Pfam" id="PF16640">
    <property type="entry name" value="Big_3_5"/>
    <property type="match status" value="2"/>
</dbReference>
<dbReference type="InterPro" id="IPR032109">
    <property type="entry name" value="Big_3_5"/>
</dbReference>
<gene>
    <name evidence="2" type="ORF">Back2_08360</name>
</gene>
<dbReference type="Pfam" id="PF05257">
    <property type="entry name" value="CHAP"/>
    <property type="match status" value="1"/>
</dbReference>
<accession>A0A3G9J0R2</accession>
<dbReference type="InterPro" id="IPR007921">
    <property type="entry name" value="CHAP_dom"/>
</dbReference>
<dbReference type="KEGG" id="nbe:Back2_08360"/>
<evidence type="ECO:0000313" key="3">
    <source>
        <dbReference type="Proteomes" id="UP000271573"/>
    </source>
</evidence>
<dbReference type="Proteomes" id="UP000271573">
    <property type="component" value="Chromosome"/>
</dbReference>
<dbReference type="Gene3D" id="2.60.40.10">
    <property type="entry name" value="Immunoglobulins"/>
    <property type="match status" value="2"/>
</dbReference>
<dbReference type="Gene3D" id="3.90.1720.10">
    <property type="entry name" value="endopeptidase domain like (from Nostoc punctiforme)"/>
    <property type="match status" value="1"/>
</dbReference>
<protein>
    <recommendedName>
        <fullName evidence="1">Peptidase C51 domain-containing protein</fullName>
    </recommendedName>
</protein>
<dbReference type="InterPro" id="IPR038765">
    <property type="entry name" value="Papain-like_cys_pep_sf"/>
</dbReference>
<sequence>MWCIGFSDCSNKGYSDSQYSKYWGNMYWLMYSGRNCVNYVAFREVQAGMPNVRPWNGSGNAEAWGRDNPSITDQTPRVGAVAWWRGGAQGAGSLGHVAYVERVISPTEIVVSESNWGSDFDWRYINTSQNWPSGFIHWTDRPLVPSVKPSVPGAPAVNDVIESNAGTWPAGTSLSYQWGIAWKPIAGATGWRYRPQANQLGQKLTLTITATRPGYLTTTTTVGPRTAIAPGTLDGLTSPAISGTVQVGQPLTVSTPQVAPNASSMAVQWFANGVAIPGATTSTFTPTQDQNGSVLTASVTASRQAFTPLTTFSAGTIPVVSPPIVLSAAGGISGQHLTRAPMAASPGTYAPADATVGYQWLRNGAPIPGATKQTYVPGPADLAQKLGVTVSLTKAKYLNAVRTYNDTATIRSTSSVVSTARGGENTVQFTVHVNAYGTVPTGTVVVTIAGSHYVGTLVNGFAGVTAKNVPAGDLNYGVSYLGDAKSVVSNGGGAVRVLPSSTTHTVIDRIGTVSGPLVAGGTLTAPQVLYAPWDSQITYQWRRDGAPIAGATGSTYRLTHADSGHMVTVVETARHQGLQPNSSVFAPVGPVIADPTFAVTTLGGVTQAKATITVKEMGKPATGTVTFASGAVKVTRTLVNGVASASLNGLAPGTRTISISYSGDSLTSAGMTSAQVPVLAKPAASTAAIDPNVTVTGTPTIGAVLSLQVHAYAPWSGRLYYQWLRDGKPIAGAVNSAYQVQDVDAGHKLSVRATVKAAQTTPATAVYQVARVITTTAVMGLISTPGPNTVTVKVQVSAANLPATGTVQLVLRGTTRQVTATLRNGVATLTMTQVPAGRDAFYVIYSGSAAAPSMHRTIVLDVAHRS</sequence>
<dbReference type="EMBL" id="AP019307">
    <property type="protein sequence ID" value="BBH16549.1"/>
    <property type="molecule type" value="Genomic_DNA"/>
</dbReference>
<dbReference type="InterPro" id="IPR013783">
    <property type="entry name" value="Ig-like_fold"/>
</dbReference>
<evidence type="ECO:0000259" key="1">
    <source>
        <dbReference type="PROSITE" id="PS50911"/>
    </source>
</evidence>
<dbReference type="GO" id="GO:0005975">
    <property type="term" value="P:carbohydrate metabolic process"/>
    <property type="evidence" value="ECO:0007669"/>
    <property type="project" value="UniProtKB-ARBA"/>
</dbReference>
<dbReference type="AlphaFoldDB" id="A0A3G9J0R2"/>
<dbReference type="Gene3D" id="2.60.40.2700">
    <property type="match status" value="5"/>
</dbReference>
<dbReference type="SUPFAM" id="SSF54001">
    <property type="entry name" value="Cysteine proteinases"/>
    <property type="match status" value="1"/>
</dbReference>